<sequence>MFTAVSLRTPGGSSLSSTCTSPYAGKWSSIVPLWVSYGFPIAPSPRWSHIHTSDLGKPYFTRPNFIGTVIATCLAQISSYLGSVLPANTYSLINTALGPSYNLIWATNSINGLAASAPNALRGPVNAFWLSTSIPSAVFGPPVARALYQDTELQWRWCYILGYPSTGPVVFLIGMNWGGSTYPWKSGHVLGALFVESGTLVAFCYDAMVACASLAAIVDYANSIIWPTIVGQLFTTDITETGWLFCSVGDGLLLGEILGCIENLTLSTTAYLWDPADMGLVTGVMGAIRAGLSVIATSMYSSVLATESAKYIPRKLGPVAIATGLPESALPALFQGIALIVAATGVVVKDAYVASFRTMYLCTRPFGVLFRPYVERYPTDEVARKMHGKHGKSGDLEREGL</sequence>
<dbReference type="AlphaFoldDB" id="A0A6A7B2A1"/>
<keyword evidence="6" id="KW-1185">Reference proteome</keyword>
<name>A0A6A7B2A1_9PLEO</name>
<evidence type="ECO:0000313" key="6">
    <source>
        <dbReference type="Proteomes" id="UP000799423"/>
    </source>
</evidence>
<keyword evidence="3" id="KW-1133">Transmembrane helix</keyword>
<protein>
    <recommendedName>
        <fullName evidence="7">MFS general substrate transporter</fullName>
    </recommendedName>
</protein>
<dbReference type="EMBL" id="MU006317">
    <property type="protein sequence ID" value="KAF2848545.1"/>
    <property type="molecule type" value="Genomic_DNA"/>
</dbReference>
<gene>
    <name evidence="5" type="ORF">T440DRAFT_536356</name>
</gene>
<evidence type="ECO:0000256" key="3">
    <source>
        <dbReference type="ARBA" id="ARBA00022989"/>
    </source>
</evidence>
<proteinExistence type="predicted"/>
<dbReference type="Proteomes" id="UP000799423">
    <property type="component" value="Unassembled WGS sequence"/>
</dbReference>
<keyword evidence="4" id="KW-0472">Membrane</keyword>
<accession>A0A6A7B2A1</accession>
<dbReference type="GO" id="GO:0022857">
    <property type="term" value="F:transmembrane transporter activity"/>
    <property type="evidence" value="ECO:0007669"/>
    <property type="project" value="TreeGrafter"/>
</dbReference>
<dbReference type="OrthoDB" id="4161376at2759"/>
<dbReference type="PANTHER" id="PTHR23501">
    <property type="entry name" value="MAJOR FACILITATOR SUPERFAMILY"/>
    <property type="match status" value="1"/>
</dbReference>
<evidence type="ECO:0000256" key="1">
    <source>
        <dbReference type="ARBA" id="ARBA00004141"/>
    </source>
</evidence>
<comment type="subcellular location">
    <subcellularLocation>
        <location evidence="1">Membrane</location>
        <topology evidence="1">Multi-pass membrane protein</topology>
    </subcellularLocation>
</comment>
<evidence type="ECO:0008006" key="7">
    <source>
        <dbReference type="Google" id="ProtNLM"/>
    </source>
</evidence>
<organism evidence="5 6">
    <name type="scientific">Plenodomus tracheiphilus IPT5</name>
    <dbReference type="NCBI Taxonomy" id="1408161"/>
    <lineage>
        <taxon>Eukaryota</taxon>
        <taxon>Fungi</taxon>
        <taxon>Dikarya</taxon>
        <taxon>Ascomycota</taxon>
        <taxon>Pezizomycotina</taxon>
        <taxon>Dothideomycetes</taxon>
        <taxon>Pleosporomycetidae</taxon>
        <taxon>Pleosporales</taxon>
        <taxon>Pleosporineae</taxon>
        <taxon>Leptosphaeriaceae</taxon>
        <taxon>Plenodomus</taxon>
    </lineage>
</organism>
<dbReference type="PANTHER" id="PTHR23501:SF109">
    <property type="entry name" value="MAJOR FACILITATOR SUPERFAMILY (MFS) PROFILE DOMAIN-CONTAINING PROTEIN-RELATED"/>
    <property type="match status" value="1"/>
</dbReference>
<dbReference type="GO" id="GO:0005886">
    <property type="term" value="C:plasma membrane"/>
    <property type="evidence" value="ECO:0007669"/>
    <property type="project" value="TreeGrafter"/>
</dbReference>
<keyword evidence="2" id="KW-0812">Transmembrane</keyword>
<reference evidence="5" key="1">
    <citation type="submission" date="2020-01" db="EMBL/GenBank/DDBJ databases">
        <authorList>
            <consortium name="DOE Joint Genome Institute"/>
            <person name="Haridas S."/>
            <person name="Albert R."/>
            <person name="Binder M."/>
            <person name="Bloem J."/>
            <person name="Labutti K."/>
            <person name="Salamov A."/>
            <person name="Andreopoulos B."/>
            <person name="Baker S.E."/>
            <person name="Barry K."/>
            <person name="Bills G."/>
            <person name="Bluhm B.H."/>
            <person name="Cannon C."/>
            <person name="Castanera R."/>
            <person name="Culley D.E."/>
            <person name="Daum C."/>
            <person name="Ezra D."/>
            <person name="Gonzalez J.B."/>
            <person name="Henrissat B."/>
            <person name="Kuo A."/>
            <person name="Liang C."/>
            <person name="Lipzen A."/>
            <person name="Lutzoni F."/>
            <person name="Magnuson J."/>
            <person name="Mondo S."/>
            <person name="Nolan M."/>
            <person name="Ohm R."/>
            <person name="Pangilinan J."/>
            <person name="Park H.-J."/>
            <person name="Ramirez L."/>
            <person name="Alfaro M."/>
            <person name="Sun H."/>
            <person name="Tritt A."/>
            <person name="Yoshinaga Y."/>
            <person name="Zwiers L.-H."/>
            <person name="Turgeon B.G."/>
            <person name="Goodwin S.B."/>
            <person name="Spatafora J.W."/>
            <person name="Crous P.W."/>
            <person name="Grigoriev I.V."/>
        </authorList>
    </citation>
    <scope>NUCLEOTIDE SEQUENCE</scope>
    <source>
        <strain evidence="5">IPT5</strain>
    </source>
</reference>
<evidence type="ECO:0000256" key="2">
    <source>
        <dbReference type="ARBA" id="ARBA00022692"/>
    </source>
</evidence>
<evidence type="ECO:0000313" key="5">
    <source>
        <dbReference type="EMBL" id="KAF2848545.1"/>
    </source>
</evidence>
<evidence type="ECO:0000256" key="4">
    <source>
        <dbReference type="ARBA" id="ARBA00023136"/>
    </source>
</evidence>